<comment type="caution">
    <text evidence="2">The sequence shown here is derived from an EMBL/GenBank/DDBJ whole genome shotgun (WGS) entry which is preliminary data.</text>
</comment>
<feature type="region of interest" description="Disordered" evidence="1">
    <location>
        <begin position="19"/>
        <end position="39"/>
    </location>
</feature>
<dbReference type="Proteomes" id="UP000732193">
    <property type="component" value="Unassembled WGS sequence"/>
</dbReference>
<reference evidence="2 3" key="1">
    <citation type="submission" date="2021-01" db="EMBL/GenBank/DDBJ databases">
        <title>Diatom-associated Roseobacters Show Island Model of Population Structure.</title>
        <authorList>
            <person name="Qu L."/>
            <person name="Feng X."/>
            <person name="Chen Y."/>
            <person name="Li L."/>
            <person name="Wang X."/>
            <person name="Hu Z."/>
            <person name="Wang H."/>
            <person name="Luo H."/>
        </authorList>
    </citation>
    <scope>NUCLEOTIDE SEQUENCE [LARGE SCALE GENOMIC DNA]</scope>
    <source>
        <strain evidence="2 3">TR60-84</strain>
    </source>
</reference>
<keyword evidence="3" id="KW-1185">Reference proteome</keyword>
<proteinExistence type="predicted"/>
<dbReference type="RefSeq" id="WP_203243676.1">
    <property type="nucleotide sequence ID" value="NZ_JAFBRH010000015.1"/>
</dbReference>
<organism evidence="2 3">
    <name type="scientific">Sulfitobacter geojensis</name>
    <dbReference type="NCBI Taxonomy" id="1342299"/>
    <lineage>
        <taxon>Bacteria</taxon>
        <taxon>Pseudomonadati</taxon>
        <taxon>Pseudomonadota</taxon>
        <taxon>Alphaproteobacteria</taxon>
        <taxon>Rhodobacterales</taxon>
        <taxon>Roseobacteraceae</taxon>
        <taxon>Sulfitobacter</taxon>
    </lineage>
</organism>
<gene>
    <name evidence="2" type="ORF">JQV55_20565</name>
</gene>
<feature type="compositionally biased region" description="Basic and acidic residues" evidence="1">
    <location>
        <begin position="27"/>
        <end position="39"/>
    </location>
</feature>
<dbReference type="AlphaFoldDB" id="A0AAE2W1V0"/>
<accession>A0AAE2W1V0</accession>
<sequence>MTRRPPEEQLAELERKEAQLKARIQKKRAEVKSKNRRQDTRKKIIAGAIVLEHAEHDQFFANTLEKLLKKHVTRPEDRKLFDL</sequence>
<evidence type="ECO:0000313" key="2">
    <source>
        <dbReference type="EMBL" id="MBM1715975.1"/>
    </source>
</evidence>
<evidence type="ECO:0000313" key="3">
    <source>
        <dbReference type="Proteomes" id="UP000732193"/>
    </source>
</evidence>
<name>A0AAE2W1V0_9RHOB</name>
<dbReference type="EMBL" id="JAFBRM010000015">
    <property type="protein sequence ID" value="MBM1715975.1"/>
    <property type="molecule type" value="Genomic_DNA"/>
</dbReference>
<protein>
    <recommendedName>
        <fullName evidence="4">Mobilization protein</fullName>
    </recommendedName>
</protein>
<evidence type="ECO:0000256" key="1">
    <source>
        <dbReference type="SAM" id="MobiDB-lite"/>
    </source>
</evidence>
<evidence type="ECO:0008006" key="4">
    <source>
        <dbReference type="Google" id="ProtNLM"/>
    </source>
</evidence>